<dbReference type="EMBL" id="SGPJ01000120">
    <property type="protein sequence ID" value="THG98417.1"/>
    <property type="molecule type" value="Genomic_DNA"/>
</dbReference>
<reference evidence="1 2" key="1">
    <citation type="submission" date="2019-02" db="EMBL/GenBank/DDBJ databases">
        <title>Genome sequencing of the rare red list fungi Phlebia centrifuga.</title>
        <authorList>
            <person name="Buettner E."/>
            <person name="Kellner H."/>
        </authorList>
    </citation>
    <scope>NUCLEOTIDE SEQUENCE [LARGE SCALE GENOMIC DNA]</scope>
    <source>
        <strain evidence="1 2">DSM 108282</strain>
    </source>
</reference>
<accession>A0A4S4KL41</accession>
<dbReference type="AlphaFoldDB" id="A0A4S4KL41"/>
<comment type="caution">
    <text evidence="1">The sequence shown here is derived from an EMBL/GenBank/DDBJ whole genome shotgun (WGS) entry which is preliminary data.</text>
</comment>
<evidence type="ECO:0000313" key="1">
    <source>
        <dbReference type="EMBL" id="THG98417.1"/>
    </source>
</evidence>
<gene>
    <name evidence="1" type="ORF">EW026_g3769</name>
</gene>
<name>A0A4S4KL41_9APHY</name>
<dbReference type="Proteomes" id="UP000309038">
    <property type="component" value="Unassembled WGS sequence"/>
</dbReference>
<protein>
    <submittedName>
        <fullName evidence="1">Uncharacterized protein</fullName>
    </submittedName>
</protein>
<keyword evidence="2" id="KW-1185">Reference proteome</keyword>
<proteinExistence type="predicted"/>
<sequence>MKIILAQMIAINNIPLTKLQLQNYLRGFHSMILKTDTDNRGTVAALVQEIAEAAKEFFT</sequence>
<evidence type="ECO:0000313" key="2">
    <source>
        <dbReference type="Proteomes" id="UP000309038"/>
    </source>
</evidence>
<organism evidence="1 2">
    <name type="scientific">Hermanssonia centrifuga</name>
    <dbReference type="NCBI Taxonomy" id="98765"/>
    <lineage>
        <taxon>Eukaryota</taxon>
        <taxon>Fungi</taxon>
        <taxon>Dikarya</taxon>
        <taxon>Basidiomycota</taxon>
        <taxon>Agaricomycotina</taxon>
        <taxon>Agaricomycetes</taxon>
        <taxon>Polyporales</taxon>
        <taxon>Meruliaceae</taxon>
        <taxon>Hermanssonia</taxon>
    </lineage>
</organism>